<comment type="similarity">
    <text evidence="1">Belongs to the glycosyltransferase 2 family.</text>
</comment>
<accession>A0A4R2KRI1</accession>
<dbReference type="Pfam" id="PF00535">
    <property type="entry name" value="Glycos_transf_2"/>
    <property type="match status" value="1"/>
</dbReference>
<gene>
    <name evidence="6" type="ORF">EV688_105257</name>
</gene>
<feature type="domain" description="Glycosyltransferase 2-like" evidence="5">
    <location>
        <begin position="69"/>
        <end position="237"/>
    </location>
</feature>
<comment type="caution">
    <text evidence="6">The sequence shown here is derived from an EMBL/GenBank/DDBJ whole genome shotgun (WGS) entry which is preliminary data.</text>
</comment>
<dbReference type="Gene3D" id="3.90.550.10">
    <property type="entry name" value="Spore Coat Polysaccharide Biosynthesis Protein SpsA, Chain A"/>
    <property type="match status" value="1"/>
</dbReference>
<dbReference type="RefSeq" id="WP_205686502.1">
    <property type="nucleotide sequence ID" value="NZ_QQSW01000003.1"/>
</dbReference>
<protein>
    <submittedName>
        <fullName evidence="6">Cellulose synthase/poly-beta-1,6-N-acetylglucosamine synthase-like glycosyltransferase</fullName>
    </submittedName>
</protein>
<dbReference type="Proteomes" id="UP000294980">
    <property type="component" value="Unassembled WGS sequence"/>
</dbReference>
<sequence>MIEDAFTFFFNLEPRQLLFYFWPFFFFDFARYVLLDLLVLVVYLPGLRRRRRGWLWARKRLYKERPLVSILVPGKNEGRHLERLAHSLRRQSYSNFEVVVVDDGSDDDTPAIGGRLLRQGLIHQFIRNETRGGKASAANTALSFSRGTYIVHLDADTHLSPGALEEVLIPFYLDSRVGAVGADIRVANSDHSLTTRLQHIEYMKTLSTGRTVSSILGILRIVSGACGAFRRDMLIQLGGWDVGPGLDGDIIQKIRKLGFRIVHQPRAACYTHVPETFTSLARQRYRWDRSLIRFRVRKHANVLRPDRNFALLNFLSTAENLFANVALNLKWWVYLVQMILFAPQLMSKIFIINYFLYTVCNVIGYGVATVLYGRTMTHREWALIPFIPLMPLYTGIYLRIVRTYAYLMELCHRTSYRDRWNPWKVSAAALRDRL</sequence>
<evidence type="ECO:0000313" key="6">
    <source>
        <dbReference type="EMBL" id="TCO76294.1"/>
    </source>
</evidence>
<keyword evidence="4" id="KW-1133">Transmembrane helix</keyword>
<dbReference type="AlphaFoldDB" id="A0A4R2KRI1"/>
<dbReference type="GO" id="GO:0016757">
    <property type="term" value="F:glycosyltransferase activity"/>
    <property type="evidence" value="ECO:0007669"/>
    <property type="project" value="UniProtKB-KW"/>
</dbReference>
<reference evidence="6 7" key="1">
    <citation type="submission" date="2019-03" db="EMBL/GenBank/DDBJ databases">
        <title>Genomic Encyclopedia of Type Strains, Phase IV (KMG-IV): sequencing the most valuable type-strain genomes for metagenomic binning, comparative biology and taxonomic classification.</title>
        <authorList>
            <person name="Goeker M."/>
        </authorList>
    </citation>
    <scope>NUCLEOTIDE SEQUENCE [LARGE SCALE GENOMIC DNA]</scope>
    <source>
        <strain evidence="6 7">DSM 23344</strain>
    </source>
</reference>
<evidence type="ECO:0000313" key="7">
    <source>
        <dbReference type="Proteomes" id="UP000294980"/>
    </source>
</evidence>
<dbReference type="InterPro" id="IPR001173">
    <property type="entry name" value="Glyco_trans_2-like"/>
</dbReference>
<keyword evidence="4" id="KW-0812">Transmembrane</keyword>
<keyword evidence="3 6" id="KW-0808">Transferase</keyword>
<dbReference type="EMBL" id="SLWX01000005">
    <property type="protein sequence ID" value="TCO76294.1"/>
    <property type="molecule type" value="Genomic_DNA"/>
</dbReference>
<dbReference type="PANTHER" id="PTHR43630:SF1">
    <property type="entry name" value="POLY-BETA-1,6-N-ACETYL-D-GLUCOSAMINE SYNTHASE"/>
    <property type="match status" value="1"/>
</dbReference>
<feature type="transmembrane region" description="Helical" evidence="4">
    <location>
        <begin position="20"/>
        <end position="44"/>
    </location>
</feature>
<feature type="transmembrane region" description="Helical" evidence="4">
    <location>
        <begin position="354"/>
        <end position="375"/>
    </location>
</feature>
<dbReference type="InterPro" id="IPR029044">
    <property type="entry name" value="Nucleotide-diphossugar_trans"/>
</dbReference>
<evidence type="ECO:0000256" key="3">
    <source>
        <dbReference type="ARBA" id="ARBA00022679"/>
    </source>
</evidence>
<evidence type="ECO:0000256" key="4">
    <source>
        <dbReference type="SAM" id="Phobius"/>
    </source>
</evidence>
<evidence type="ECO:0000256" key="2">
    <source>
        <dbReference type="ARBA" id="ARBA00022676"/>
    </source>
</evidence>
<keyword evidence="2" id="KW-0328">Glycosyltransferase</keyword>
<evidence type="ECO:0000259" key="5">
    <source>
        <dbReference type="Pfam" id="PF00535"/>
    </source>
</evidence>
<dbReference type="PANTHER" id="PTHR43630">
    <property type="entry name" value="POLY-BETA-1,6-N-ACETYL-D-GLUCOSAMINE SYNTHASE"/>
    <property type="match status" value="1"/>
</dbReference>
<name>A0A4R2KRI1_9GAMM</name>
<keyword evidence="4" id="KW-0472">Membrane</keyword>
<feature type="transmembrane region" description="Helical" evidence="4">
    <location>
        <begin position="381"/>
        <end position="400"/>
    </location>
</feature>
<dbReference type="CDD" id="cd06423">
    <property type="entry name" value="CESA_like"/>
    <property type="match status" value="1"/>
</dbReference>
<proteinExistence type="inferred from homology"/>
<evidence type="ECO:0000256" key="1">
    <source>
        <dbReference type="ARBA" id="ARBA00006739"/>
    </source>
</evidence>
<organism evidence="6 7">
    <name type="scientific">Chromatocurvus halotolerans</name>
    <dbReference type="NCBI Taxonomy" id="1132028"/>
    <lineage>
        <taxon>Bacteria</taxon>
        <taxon>Pseudomonadati</taxon>
        <taxon>Pseudomonadota</taxon>
        <taxon>Gammaproteobacteria</taxon>
        <taxon>Cellvibrionales</taxon>
        <taxon>Halieaceae</taxon>
        <taxon>Chromatocurvus</taxon>
    </lineage>
</organism>
<dbReference type="SUPFAM" id="SSF53448">
    <property type="entry name" value="Nucleotide-diphospho-sugar transferases"/>
    <property type="match status" value="1"/>
</dbReference>
<keyword evidence="7" id="KW-1185">Reference proteome</keyword>